<dbReference type="EMBL" id="LR134405">
    <property type="protein sequence ID" value="VEH67031.1"/>
    <property type="molecule type" value="Genomic_DNA"/>
</dbReference>
<evidence type="ECO:0000256" key="9">
    <source>
        <dbReference type="ARBA" id="ARBA00022741"/>
    </source>
</evidence>
<evidence type="ECO:0000256" key="3">
    <source>
        <dbReference type="ARBA" id="ARBA00011738"/>
    </source>
</evidence>
<dbReference type="Proteomes" id="UP000278733">
    <property type="component" value="Chromosome"/>
</dbReference>
<dbReference type="InterPro" id="IPR002547">
    <property type="entry name" value="tRNA-bd_dom"/>
</dbReference>
<keyword evidence="10" id="KW-0067">ATP-binding</keyword>
<keyword evidence="12" id="KW-0648">Protein biosynthesis</keyword>
<dbReference type="GO" id="GO:0004825">
    <property type="term" value="F:methionine-tRNA ligase activity"/>
    <property type="evidence" value="ECO:0007669"/>
    <property type="project" value="UniProtKB-EC"/>
</dbReference>
<dbReference type="InterPro" id="IPR004495">
    <property type="entry name" value="Met-tRNA-synth_bsu_C"/>
</dbReference>
<comment type="catalytic activity">
    <reaction evidence="15">
        <text>tRNA(Met) + L-methionine + ATP = L-methionyl-tRNA(Met) + AMP + diphosphate</text>
        <dbReference type="Rhea" id="RHEA:13481"/>
        <dbReference type="Rhea" id="RHEA-COMP:9667"/>
        <dbReference type="Rhea" id="RHEA-COMP:9698"/>
        <dbReference type="ChEBI" id="CHEBI:30616"/>
        <dbReference type="ChEBI" id="CHEBI:33019"/>
        <dbReference type="ChEBI" id="CHEBI:57844"/>
        <dbReference type="ChEBI" id="CHEBI:78442"/>
        <dbReference type="ChEBI" id="CHEBI:78530"/>
        <dbReference type="ChEBI" id="CHEBI:456215"/>
        <dbReference type="EC" id="6.1.1.10"/>
    </reaction>
</comment>
<dbReference type="NCBIfam" id="TIGR00399">
    <property type="entry name" value="metG_C_term"/>
    <property type="match status" value="1"/>
</dbReference>
<gene>
    <name evidence="18" type="primary">metG_4</name>
    <name evidence="18" type="ORF">NCTC8284_02217</name>
</gene>
<keyword evidence="7 16" id="KW-0820">tRNA-binding</keyword>
<evidence type="ECO:0000256" key="8">
    <source>
        <dbReference type="ARBA" id="ARBA00022598"/>
    </source>
</evidence>
<evidence type="ECO:0000313" key="18">
    <source>
        <dbReference type="EMBL" id="VEH67031.1"/>
    </source>
</evidence>
<dbReference type="PROSITE" id="PS50886">
    <property type="entry name" value="TRBD"/>
    <property type="match status" value="1"/>
</dbReference>
<evidence type="ECO:0000256" key="16">
    <source>
        <dbReference type="PROSITE-ProRule" id="PRU00209"/>
    </source>
</evidence>
<dbReference type="GO" id="GO:0005737">
    <property type="term" value="C:cytoplasm"/>
    <property type="evidence" value="ECO:0007669"/>
    <property type="project" value="UniProtKB-SubCell"/>
</dbReference>
<sequence>MRVAKVLKCEAVPESNKLLRFELDLGNHTRQVFSGIKAAYSNPEELEGRFVIMVANLAPRKMKFGVSEGMILSAGSGGSDLFLLSADSGVTAGMQVK</sequence>
<dbReference type="InterPro" id="IPR012340">
    <property type="entry name" value="NA-bd_OB-fold"/>
</dbReference>
<keyword evidence="13" id="KW-0030">Aminoacyl-tRNA synthetase</keyword>
<evidence type="ECO:0000313" key="19">
    <source>
        <dbReference type="Proteomes" id="UP000278733"/>
    </source>
</evidence>
<evidence type="ECO:0000256" key="2">
    <source>
        <dbReference type="ARBA" id="ARBA00004496"/>
    </source>
</evidence>
<evidence type="ECO:0000256" key="7">
    <source>
        <dbReference type="ARBA" id="ARBA00022555"/>
    </source>
</evidence>
<accession>A0A448MPF8</accession>
<keyword evidence="6" id="KW-0963">Cytoplasm</keyword>
<keyword evidence="11 16" id="KW-0694">RNA-binding</keyword>
<evidence type="ECO:0000256" key="11">
    <source>
        <dbReference type="ARBA" id="ARBA00022884"/>
    </source>
</evidence>
<dbReference type="GO" id="GO:0006431">
    <property type="term" value="P:methionyl-tRNA aminoacylation"/>
    <property type="evidence" value="ECO:0007669"/>
    <property type="project" value="InterPro"/>
</dbReference>
<keyword evidence="8 18" id="KW-0436">Ligase</keyword>
<evidence type="ECO:0000256" key="15">
    <source>
        <dbReference type="ARBA" id="ARBA00047364"/>
    </source>
</evidence>
<keyword evidence="9" id="KW-0547">Nucleotide-binding</keyword>
<dbReference type="EC" id="6.1.1.10" evidence="4"/>
<dbReference type="Pfam" id="PF01588">
    <property type="entry name" value="tRNA_bind"/>
    <property type="match status" value="1"/>
</dbReference>
<dbReference type="GO" id="GO:0005524">
    <property type="term" value="F:ATP binding"/>
    <property type="evidence" value="ECO:0007669"/>
    <property type="project" value="UniProtKB-KW"/>
</dbReference>
<evidence type="ECO:0000256" key="5">
    <source>
        <dbReference type="ARBA" id="ARBA00018753"/>
    </source>
</evidence>
<evidence type="ECO:0000256" key="1">
    <source>
        <dbReference type="ARBA" id="ARBA00003314"/>
    </source>
</evidence>
<name>A0A448MPF8_9PAST</name>
<evidence type="ECO:0000256" key="6">
    <source>
        <dbReference type="ARBA" id="ARBA00022490"/>
    </source>
</evidence>
<evidence type="ECO:0000256" key="14">
    <source>
        <dbReference type="ARBA" id="ARBA00030904"/>
    </source>
</evidence>
<dbReference type="Gene3D" id="2.40.50.140">
    <property type="entry name" value="Nucleic acid-binding proteins"/>
    <property type="match status" value="1"/>
</dbReference>
<dbReference type="CDD" id="cd02800">
    <property type="entry name" value="tRNA_bind_EcMetRS_like"/>
    <property type="match status" value="1"/>
</dbReference>
<evidence type="ECO:0000256" key="4">
    <source>
        <dbReference type="ARBA" id="ARBA00012838"/>
    </source>
</evidence>
<dbReference type="AlphaFoldDB" id="A0A448MPF8"/>
<protein>
    <recommendedName>
        <fullName evidence="5">Methionine--tRNA ligase</fullName>
        <ecNumber evidence="4">6.1.1.10</ecNumber>
    </recommendedName>
    <alternativeName>
        <fullName evidence="14">Methionyl-tRNA synthetase</fullName>
    </alternativeName>
</protein>
<evidence type="ECO:0000256" key="12">
    <source>
        <dbReference type="ARBA" id="ARBA00022917"/>
    </source>
</evidence>
<dbReference type="SUPFAM" id="SSF50249">
    <property type="entry name" value="Nucleic acid-binding proteins"/>
    <property type="match status" value="1"/>
</dbReference>
<dbReference type="InterPro" id="IPR051270">
    <property type="entry name" value="Tyrosine-tRNA_ligase_regulator"/>
</dbReference>
<dbReference type="KEGG" id="rpne:NCTC8284_02217"/>
<dbReference type="FunFam" id="2.40.50.140:FF:000042">
    <property type="entry name" value="Methionine--tRNA ligase"/>
    <property type="match status" value="1"/>
</dbReference>
<comment type="subcellular location">
    <subcellularLocation>
        <location evidence="2">Cytoplasm</location>
    </subcellularLocation>
</comment>
<comment type="function">
    <text evidence="1">Is required not only for elongation of protein synthesis but also for the initiation of all mRNA translation through initiator tRNA(fMet) aminoacylation.</text>
</comment>
<organism evidence="18 19">
    <name type="scientific">Rodentibacter pneumotropicus</name>
    <dbReference type="NCBI Taxonomy" id="758"/>
    <lineage>
        <taxon>Bacteria</taxon>
        <taxon>Pseudomonadati</taxon>
        <taxon>Pseudomonadota</taxon>
        <taxon>Gammaproteobacteria</taxon>
        <taxon>Pasteurellales</taxon>
        <taxon>Pasteurellaceae</taxon>
        <taxon>Rodentibacter</taxon>
    </lineage>
</organism>
<proteinExistence type="predicted"/>
<comment type="subunit">
    <text evidence="3">Homodimer.</text>
</comment>
<reference evidence="18 19" key="1">
    <citation type="submission" date="2018-12" db="EMBL/GenBank/DDBJ databases">
        <authorList>
            <consortium name="Pathogen Informatics"/>
        </authorList>
    </citation>
    <scope>NUCLEOTIDE SEQUENCE [LARGE SCALE GENOMIC DNA]</scope>
    <source>
        <strain evidence="18 19">NCTC8284</strain>
    </source>
</reference>
<evidence type="ECO:0000256" key="10">
    <source>
        <dbReference type="ARBA" id="ARBA00022840"/>
    </source>
</evidence>
<dbReference type="PANTHER" id="PTHR11586">
    <property type="entry name" value="TRNA-AMINOACYLATION COFACTOR ARC1 FAMILY MEMBER"/>
    <property type="match status" value="1"/>
</dbReference>
<dbReference type="GO" id="GO:0000049">
    <property type="term" value="F:tRNA binding"/>
    <property type="evidence" value="ECO:0007669"/>
    <property type="project" value="UniProtKB-UniRule"/>
</dbReference>
<evidence type="ECO:0000259" key="17">
    <source>
        <dbReference type="PROSITE" id="PS50886"/>
    </source>
</evidence>
<evidence type="ECO:0000256" key="13">
    <source>
        <dbReference type="ARBA" id="ARBA00023146"/>
    </source>
</evidence>
<feature type="domain" description="TRNA-binding" evidence="17">
    <location>
        <begin position="1"/>
        <end position="97"/>
    </location>
</feature>
<dbReference type="PANTHER" id="PTHR11586:SF37">
    <property type="entry name" value="TRNA-BINDING DOMAIN-CONTAINING PROTEIN"/>
    <property type="match status" value="1"/>
</dbReference>